<dbReference type="RefSeq" id="WP_344605385.1">
    <property type="nucleotide sequence ID" value="NZ_BAAAHE010000020.1"/>
</dbReference>
<reference evidence="3 4" key="1">
    <citation type="journal article" date="2019" name="Int. J. Syst. Evol. Microbiol.">
        <title>The Global Catalogue of Microorganisms (GCM) 10K type strain sequencing project: providing services to taxonomists for standard genome sequencing and annotation.</title>
        <authorList>
            <consortium name="The Broad Institute Genomics Platform"/>
            <consortium name="The Broad Institute Genome Sequencing Center for Infectious Disease"/>
            <person name="Wu L."/>
            <person name="Ma J."/>
        </authorList>
    </citation>
    <scope>NUCLEOTIDE SEQUENCE [LARGE SCALE GENOMIC DNA]</scope>
    <source>
        <strain evidence="3 4">JCM 10671</strain>
    </source>
</reference>
<protein>
    <recommendedName>
        <fullName evidence="5">DUF3109 family protein</fullName>
    </recommendedName>
</protein>
<organism evidence="3 4">
    <name type="scientific">Sporichthya brevicatena</name>
    <dbReference type="NCBI Taxonomy" id="171442"/>
    <lineage>
        <taxon>Bacteria</taxon>
        <taxon>Bacillati</taxon>
        <taxon>Actinomycetota</taxon>
        <taxon>Actinomycetes</taxon>
        <taxon>Sporichthyales</taxon>
        <taxon>Sporichthyaceae</taxon>
        <taxon>Sporichthya</taxon>
    </lineage>
</organism>
<evidence type="ECO:0000256" key="1">
    <source>
        <dbReference type="ARBA" id="ARBA00093770"/>
    </source>
</evidence>
<dbReference type="InterPro" id="IPR021458">
    <property type="entry name" value="Rv0495c"/>
</dbReference>
<feature type="compositionally biased region" description="Basic residues" evidence="2">
    <location>
        <begin position="277"/>
        <end position="290"/>
    </location>
</feature>
<evidence type="ECO:0000313" key="3">
    <source>
        <dbReference type="EMBL" id="GAA0622118.1"/>
    </source>
</evidence>
<gene>
    <name evidence="3" type="ORF">GCM10009547_26190</name>
</gene>
<dbReference type="EMBL" id="BAAAHE010000020">
    <property type="protein sequence ID" value="GAA0622118.1"/>
    <property type="molecule type" value="Genomic_DNA"/>
</dbReference>
<evidence type="ECO:0008006" key="5">
    <source>
        <dbReference type="Google" id="ProtNLM"/>
    </source>
</evidence>
<dbReference type="Proteomes" id="UP001500957">
    <property type="component" value="Unassembled WGS sequence"/>
</dbReference>
<accession>A0ABN1GWY2</accession>
<comment type="similarity">
    <text evidence="1">Belongs to the Rv0495c family.</text>
</comment>
<evidence type="ECO:0000256" key="2">
    <source>
        <dbReference type="SAM" id="MobiDB-lite"/>
    </source>
</evidence>
<keyword evidence="4" id="KW-1185">Reference proteome</keyword>
<sequence length="296" mass="33213">MPEVGLDFPRAWAEFPDPDNPDQIFRCDLTWLTSNYRCIFGNGCQGIVEGRASDGCCSMGAHFSDKKDIKRVQKYVDQLTDETWQFRKVGLKKGIVGKGPDGDPMTLRHKGACVLLNRPGFPGGEGCALHGLALRNGMNPLETKPEVCWQLPIRRSYRWVDRVDDTRYLEITITEYDRRGWGPGGHDLHWYCTSATEAHQSHEPVYVHSAPELRELMGDAAYEVLAEMCRAREAAPHPIAPHPASEPFLLQITKNPYAVEPAPVPRPRAKKVDKPGVKKLNKPATKTKSKKATEEL</sequence>
<dbReference type="Pfam" id="PF11307">
    <property type="entry name" value="DUF3109"/>
    <property type="match status" value="1"/>
</dbReference>
<name>A0ABN1GWY2_9ACTN</name>
<feature type="region of interest" description="Disordered" evidence="2">
    <location>
        <begin position="259"/>
        <end position="296"/>
    </location>
</feature>
<evidence type="ECO:0000313" key="4">
    <source>
        <dbReference type="Proteomes" id="UP001500957"/>
    </source>
</evidence>
<comment type="caution">
    <text evidence="3">The sequence shown here is derived from an EMBL/GenBank/DDBJ whole genome shotgun (WGS) entry which is preliminary data.</text>
</comment>
<proteinExistence type="inferred from homology"/>